<accession>A0A8S3RHA5</accession>
<reference evidence="2" key="1">
    <citation type="submission" date="2021-03" db="EMBL/GenBank/DDBJ databases">
        <authorList>
            <person name="Bekaert M."/>
        </authorList>
    </citation>
    <scope>NUCLEOTIDE SEQUENCE</scope>
</reference>
<evidence type="ECO:0000256" key="1">
    <source>
        <dbReference type="SAM" id="Coils"/>
    </source>
</evidence>
<gene>
    <name evidence="2" type="ORF">MEDL_20160</name>
</gene>
<organism evidence="2 3">
    <name type="scientific">Mytilus edulis</name>
    <name type="common">Blue mussel</name>
    <dbReference type="NCBI Taxonomy" id="6550"/>
    <lineage>
        <taxon>Eukaryota</taxon>
        <taxon>Metazoa</taxon>
        <taxon>Spiralia</taxon>
        <taxon>Lophotrochozoa</taxon>
        <taxon>Mollusca</taxon>
        <taxon>Bivalvia</taxon>
        <taxon>Autobranchia</taxon>
        <taxon>Pteriomorphia</taxon>
        <taxon>Mytilida</taxon>
        <taxon>Mytiloidea</taxon>
        <taxon>Mytilidae</taxon>
        <taxon>Mytilinae</taxon>
        <taxon>Mytilus</taxon>
    </lineage>
</organism>
<dbReference type="EMBL" id="CAJPWZ010001029">
    <property type="protein sequence ID" value="CAG2205790.1"/>
    <property type="molecule type" value="Genomic_DNA"/>
</dbReference>
<evidence type="ECO:0000313" key="3">
    <source>
        <dbReference type="Proteomes" id="UP000683360"/>
    </source>
</evidence>
<protein>
    <submittedName>
        <fullName evidence="2">Uncharacterized protein</fullName>
    </submittedName>
</protein>
<feature type="coiled-coil region" evidence="1">
    <location>
        <begin position="74"/>
        <end position="108"/>
    </location>
</feature>
<name>A0A8S3RHA5_MYTED</name>
<keyword evidence="3" id="KW-1185">Reference proteome</keyword>
<evidence type="ECO:0000313" key="2">
    <source>
        <dbReference type="EMBL" id="CAG2205790.1"/>
    </source>
</evidence>
<dbReference type="AlphaFoldDB" id="A0A8S3RHA5"/>
<dbReference type="Proteomes" id="UP000683360">
    <property type="component" value="Unassembled WGS sequence"/>
</dbReference>
<sequence>MVPVISSDYIPQLRKLYKLEFCKHFEKERKRSVRNMDFGRTLISFLSLSFAWALASSIGSEFESSLTCSKFHFEEKVLEKLVRLEHTMQNVEEKMNMWENSITSKLDEMKIVKKQTETFVQSIQDAQLQEQTQFNKSYQDIVQQFKTQASNETVFYGDQMNTLLESLSSKIKLFTEAEEKRESVKELMHSTLHKEQKRLNSSYNKIVDLFKVNSNKALQELILKQEQGGNNRPAFTATLNTHP</sequence>
<keyword evidence="1" id="KW-0175">Coiled coil</keyword>
<comment type="caution">
    <text evidence="2">The sequence shown here is derived from an EMBL/GenBank/DDBJ whole genome shotgun (WGS) entry which is preliminary data.</text>
</comment>
<proteinExistence type="predicted"/>